<dbReference type="GO" id="GO:0006974">
    <property type="term" value="P:DNA damage response"/>
    <property type="evidence" value="ECO:0007669"/>
    <property type="project" value="UniProtKB-ARBA"/>
</dbReference>
<feature type="compositionally biased region" description="Low complexity" evidence="15">
    <location>
        <begin position="135"/>
        <end position="145"/>
    </location>
</feature>
<reference evidence="18" key="1">
    <citation type="submission" date="2025-08" db="UniProtKB">
        <authorList>
            <consortium name="RefSeq"/>
        </authorList>
    </citation>
    <scope>IDENTIFICATION</scope>
    <source>
        <strain evidence="18">15112-1751.03</strain>
        <tissue evidence="18">Whole Adult</tissue>
    </source>
</reference>
<feature type="compositionally biased region" description="Low complexity" evidence="15">
    <location>
        <begin position="468"/>
        <end position="477"/>
    </location>
</feature>
<dbReference type="InterPro" id="IPR014013">
    <property type="entry name" value="Helic_SF1/SF2_ATP-bd_DinG/Rad3"/>
</dbReference>
<dbReference type="FunFam" id="3.40.50.300:FF:001372">
    <property type="entry name" value="ATP-dependent DNA helicase chl1"/>
    <property type="match status" value="1"/>
</dbReference>
<keyword evidence="9" id="KW-0408">Iron</keyword>
<dbReference type="GeneID" id="117571376"/>
<evidence type="ECO:0000256" key="14">
    <source>
        <dbReference type="ARBA" id="ARBA00048954"/>
    </source>
</evidence>
<comment type="cofactor">
    <cofactor evidence="1">
        <name>[4Fe-4S] cluster</name>
        <dbReference type="ChEBI" id="CHEBI:49883"/>
    </cofactor>
</comment>
<dbReference type="RefSeq" id="XP_034109384.1">
    <property type="nucleotide sequence ID" value="XM_034253493.2"/>
</dbReference>
<feature type="region of interest" description="Disordered" evidence="15">
    <location>
        <begin position="135"/>
        <end position="178"/>
    </location>
</feature>
<evidence type="ECO:0000313" key="17">
    <source>
        <dbReference type="Proteomes" id="UP000515160"/>
    </source>
</evidence>
<protein>
    <recommendedName>
        <fullName evidence="13">DNA 5'-3' helicase</fullName>
        <ecNumber evidence="13">5.6.2.3</ecNumber>
    </recommendedName>
</protein>
<dbReference type="CDD" id="cd18788">
    <property type="entry name" value="SF2_C_XPD"/>
    <property type="match status" value="1"/>
</dbReference>
<evidence type="ECO:0000256" key="10">
    <source>
        <dbReference type="ARBA" id="ARBA00023014"/>
    </source>
</evidence>
<dbReference type="NCBIfam" id="TIGR00604">
    <property type="entry name" value="rad3"/>
    <property type="match status" value="1"/>
</dbReference>
<dbReference type="EC" id="5.6.2.3" evidence="13"/>
<dbReference type="GO" id="GO:0051536">
    <property type="term" value="F:iron-sulfur cluster binding"/>
    <property type="evidence" value="ECO:0007669"/>
    <property type="project" value="UniProtKB-KW"/>
</dbReference>
<keyword evidence="5" id="KW-0547">Nucleotide-binding</keyword>
<dbReference type="InterPro" id="IPR006555">
    <property type="entry name" value="ATP-dep_Helicase_C"/>
</dbReference>
<evidence type="ECO:0000256" key="13">
    <source>
        <dbReference type="ARBA" id="ARBA00044969"/>
    </source>
</evidence>
<dbReference type="PANTHER" id="PTHR11472:SF41">
    <property type="entry name" value="ATP-DEPENDENT DNA HELICASE DDX11-RELATED"/>
    <property type="match status" value="1"/>
</dbReference>
<organism evidence="17 18">
    <name type="scientific">Drosophila albomicans</name>
    <name type="common">Fruit fly</name>
    <dbReference type="NCBI Taxonomy" id="7291"/>
    <lineage>
        <taxon>Eukaryota</taxon>
        <taxon>Metazoa</taxon>
        <taxon>Ecdysozoa</taxon>
        <taxon>Arthropoda</taxon>
        <taxon>Hexapoda</taxon>
        <taxon>Insecta</taxon>
        <taxon>Pterygota</taxon>
        <taxon>Neoptera</taxon>
        <taxon>Endopterygota</taxon>
        <taxon>Diptera</taxon>
        <taxon>Brachycera</taxon>
        <taxon>Muscomorpha</taxon>
        <taxon>Ephydroidea</taxon>
        <taxon>Drosophilidae</taxon>
        <taxon>Drosophila</taxon>
    </lineage>
</organism>
<dbReference type="AlphaFoldDB" id="A0A6P8X9L9"/>
<evidence type="ECO:0000256" key="1">
    <source>
        <dbReference type="ARBA" id="ARBA00001966"/>
    </source>
</evidence>
<name>A0A6P8X9L9_DROAB</name>
<dbReference type="SMART" id="SM00488">
    <property type="entry name" value="DEXDc2"/>
    <property type="match status" value="1"/>
</dbReference>
<dbReference type="InterPro" id="IPR013020">
    <property type="entry name" value="Rad3/Chl1-like"/>
</dbReference>
<evidence type="ECO:0000259" key="16">
    <source>
        <dbReference type="PROSITE" id="PS51193"/>
    </source>
</evidence>
<evidence type="ECO:0000256" key="15">
    <source>
        <dbReference type="SAM" id="MobiDB-lite"/>
    </source>
</evidence>
<keyword evidence="4" id="KW-0479">Metal-binding</keyword>
<dbReference type="GO" id="GO:0034085">
    <property type="term" value="P:establishment of sister chromatid cohesion"/>
    <property type="evidence" value="ECO:0007669"/>
    <property type="project" value="TreeGrafter"/>
</dbReference>
<evidence type="ECO:0000256" key="6">
    <source>
        <dbReference type="ARBA" id="ARBA00022801"/>
    </source>
</evidence>
<dbReference type="OrthoDB" id="267079at2759"/>
<feature type="compositionally biased region" description="Low complexity" evidence="15">
    <location>
        <begin position="492"/>
        <end position="505"/>
    </location>
</feature>
<dbReference type="PROSITE" id="PS00690">
    <property type="entry name" value="DEAH_ATP_HELICASE"/>
    <property type="match status" value="1"/>
</dbReference>
<dbReference type="GO" id="GO:0046872">
    <property type="term" value="F:metal ion binding"/>
    <property type="evidence" value="ECO:0007669"/>
    <property type="project" value="UniProtKB-KW"/>
</dbReference>
<feature type="compositionally biased region" description="Acidic residues" evidence="15">
    <location>
        <begin position="160"/>
        <end position="178"/>
    </location>
</feature>
<dbReference type="PROSITE" id="PS51193">
    <property type="entry name" value="HELICASE_ATP_BIND_2"/>
    <property type="match status" value="1"/>
</dbReference>
<evidence type="ECO:0000256" key="12">
    <source>
        <dbReference type="ARBA" id="ARBA00023242"/>
    </source>
</evidence>
<keyword evidence="6" id="KW-0378">Hydrolase</keyword>
<gene>
    <name evidence="18" type="primary">LOC117571376</name>
</gene>
<dbReference type="SMART" id="SM00491">
    <property type="entry name" value="HELICc2"/>
    <property type="match status" value="1"/>
</dbReference>
<dbReference type="InterPro" id="IPR010614">
    <property type="entry name" value="RAD3-like_helicase_DEAD"/>
</dbReference>
<dbReference type="GO" id="GO:0016818">
    <property type="term" value="F:hydrolase activity, acting on acid anhydrides, in phosphorus-containing anhydrides"/>
    <property type="evidence" value="ECO:0007669"/>
    <property type="project" value="InterPro"/>
</dbReference>
<dbReference type="Pfam" id="PF13307">
    <property type="entry name" value="Helicase_C_2"/>
    <property type="match status" value="1"/>
</dbReference>
<feature type="region of interest" description="Disordered" evidence="15">
    <location>
        <begin position="468"/>
        <end position="505"/>
    </location>
</feature>
<keyword evidence="17" id="KW-1185">Reference proteome</keyword>
<dbReference type="GO" id="GO:0006139">
    <property type="term" value="P:nucleobase-containing compound metabolic process"/>
    <property type="evidence" value="ECO:0007669"/>
    <property type="project" value="InterPro"/>
</dbReference>
<dbReference type="Gene3D" id="3.40.50.300">
    <property type="entry name" value="P-loop containing nucleotide triphosphate hydrolases"/>
    <property type="match status" value="3"/>
</dbReference>
<dbReference type="InterPro" id="IPR045028">
    <property type="entry name" value="DinG/Rad3-like"/>
</dbReference>
<dbReference type="GO" id="GO:0043139">
    <property type="term" value="F:5'-3' DNA helicase activity"/>
    <property type="evidence" value="ECO:0007669"/>
    <property type="project" value="UniProtKB-EC"/>
</dbReference>
<dbReference type="InterPro" id="IPR002464">
    <property type="entry name" value="DNA/RNA_helicase_DEAH_CS"/>
</dbReference>
<dbReference type="GO" id="GO:0005524">
    <property type="term" value="F:ATP binding"/>
    <property type="evidence" value="ECO:0007669"/>
    <property type="project" value="UniProtKB-KW"/>
</dbReference>
<evidence type="ECO:0000256" key="11">
    <source>
        <dbReference type="ARBA" id="ARBA00023235"/>
    </source>
</evidence>
<evidence type="ECO:0000256" key="4">
    <source>
        <dbReference type="ARBA" id="ARBA00022723"/>
    </source>
</evidence>
<feature type="domain" description="Helicase ATP-binding" evidence="16">
    <location>
        <begin position="12"/>
        <end position="385"/>
    </location>
</feature>
<evidence type="ECO:0000256" key="9">
    <source>
        <dbReference type="ARBA" id="ARBA00023004"/>
    </source>
</evidence>
<evidence type="ECO:0000256" key="8">
    <source>
        <dbReference type="ARBA" id="ARBA00022840"/>
    </source>
</evidence>
<comment type="subcellular location">
    <subcellularLocation>
        <location evidence="2">Nucleus</location>
    </subcellularLocation>
</comment>
<dbReference type="InterPro" id="IPR027417">
    <property type="entry name" value="P-loop_NTPase"/>
</dbReference>
<dbReference type="SUPFAM" id="SSF52540">
    <property type="entry name" value="P-loop containing nucleoside triphosphate hydrolases"/>
    <property type="match status" value="2"/>
</dbReference>
<keyword evidence="12" id="KW-0539">Nucleus</keyword>
<dbReference type="Pfam" id="PF06733">
    <property type="entry name" value="DEAD_2"/>
    <property type="match status" value="1"/>
</dbReference>
<keyword evidence="11" id="KW-0413">Isomerase</keyword>
<evidence type="ECO:0000256" key="7">
    <source>
        <dbReference type="ARBA" id="ARBA00022806"/>
    </source>
</evidence>
<evidence type="ECO:0000313" key="18">
    <source>
        <dbReference type="RefSeq" id="XP_034109384.1"/>
    </source>
</evidence>
<comment type="catalytic activity">
    <reaction evidence="14">
        <text>ATP + H2O = ADP + phosphate + H(+)</text>
        <dbReference type="Rhea" id="RHEA:13065"/>
        <dbReference type="ChEBI" id="CHEBI:15377"/>
        <dbReference type="ChEBI" id="CHEBI:15378"/>
        <dbReference type="ChEBI" id="CHEBI:30616"/>
        <dbReference type="ChEBI" id="CHEBI:43474"/>
        <dbReference type="ChEBI" id="CHEBI:456216"/>
        <dbReference type="EC" id="5.6.2.3"/>
    </reaction>
</comment>
<keyword evidence="7 18" id="KW-0347">Helicase</keyword>
<evidence type="ECO:0000256" key="5">
    <source>
        <dbReference type="ARBA" id="ARBA00022741"/>
    </source>
</evidence>
<dbReference type="GO" id="GO:0005634">
    <property type="term" value="C:nucleus"/>
    <property type="evidence" value="ECO:0007669"/>
    <property type="project" value="UniProtKB-SubCell"/>
</dbReference>
<dbReference type="InterPro" id="IPR006554">
    <property type="entry name" value="Helicase-like_DEXD_c2"/>
</dbReference>
<keyword evidence="10" id="KW-0411">Iron-sulfur</keyword>
<accession>A0A6P8X9L9</accession>
<evidence type="ECO:0000256" key="3">
    <source>
        <dbReference type="ARBA" id="ARBA00008435"/>
    </source>
</evidence>
<keyword evidence="8" id="KW-0067">ATP-binding</keyword>
<proteinExistence type="inferred from homology"/>
<dbReference type="GO" id="GO:0003677">
    <property type="term" value="F:DNA binding"/>
    <property type="evidence" value="ECO:0007669"/>
    <property type="project" value="InterPro"/>
</dbReference>
<dbReference type="Proteomes" id="UP000515160">
    <property type="component" value="Chromosome X"/>
</dbReference>
<evidence type="ECO:0000256" key="2">
    <source>
        <dbReference type="ARBA" id="ARBA00004123"/>
    </source>
</evidence>
<dbReference type="PANTHER" id="PTHR11472">
    <property type="entry name" value="DNA REPAIR DEAD HELICASE RAD3/XP-D SUBFAMILY MEMBER"/>
    <property type="match status" value="1"/>
</dbReference>
<comment type="similarity">
    <text evidence="3">Belongs to the DEAD box helicase family. DEAH subfamily. DDX11/CHL1 sub-subfamily.</text>
</comment>
<sequence>MYSPRQTLPVPQPQDFGFPHTPYDIQEQLMQQLFLVLERKQIGIFESPTGTGKSLTLLCGALSWLRQHEELVRTELQQRIEQVQRELRQLQAANEQAVDWITAQGATQAQREELQQLEHLRALLQQQEQQLAEVKQRNRQQQQQQRKARKANEEQLLPETADEEPAQEDAVNEEEELQQEAERFRHVQIFYCSRTHSQLAQIVAELRKTPHATWTRCISLGSRQQLCINAQVRRLPHVALMNERCLDMASKRNPCIYKAPAQLQRLSDAALLQPLDIEELANEGAACGSCPYYATRAAQPQAQLVLLPYQLLLQRNSRQQLGIELRGSIIIVDEAHNLLDTLMQLHSSEVQLEQLQLLKQQLAGYKQRYASRFSATHLLRLNQLLFVVRRLLQLLTESTSLEPRLLRTYELTAEGDFFNIDLHALLQFCTRTRFAQKLQGFVQREREREPQPSENQAPPTQQLLQRLATQHQLQQQRGQKRKPGVEQPAPTPAVQQSSPAPVSSLPSPLRPLLAFLETLTSDAADGRVLLQPKTGTLKYLLLNPAEHFADIVKEARALVIAGGTMQPTEELKSQLFAQCPDRVVEHFYGHVVPPDAVQPFVLPTGPTGATLCFNYAQRSSVSMLQELAMVLQNLCNVLPAGVVCFLPSYDYLDVVYTHLQRSGTLARIAQRKRIFRETSGKNVEQLLQQYAEAIAQPKATGALLLSVVGGKLSEGLNFADDLGRGVIVVGLPYPNRTAPELKERMRHLDAQLGPGAGNEYYENLCMKAVNQCIGRSVRHIRDYACVYLLDERYASARIQQKLPQWIARSLSVASDGFGSVQARTARFFKARSQMV</sequence>